<comment type="caution">
    <text evidence="2">The sequence shown here is derived from an EMBL/GenBank/DDBJ whole genome shotgun (WGS) entry which is preliminary data.</text>
</comment>
<reference evidence="2 3" key="1">
    <citation type="submission" date="2019-01" db="EMBL/GenBank/DDBJ databases">
        <title>Nocardioides guangzhouensis sp. nov., an actinobacterium isolated from soil.</title>
        <authorList>
            <person name="Fu Y."/>
            <person name="Cai Y."/>
            <person name="Lin Z."/>
            <person name="Chen P."/>
        </authorList>
    </citation>
    <scope>NUCLEOTIDE SEQUENCE [LARGE SCALE GENOMIC DNA]</scope>
    <source>
        <strain evidence="2 3">NBRC 105384</strain>
    </source>
</reference>
<keyword evidence="3" id="KW-1185">Reference proteome</keyword>
<dbReference type="EMBL" id="SDPU01000032">
    <property type="protein sequence ID" value="RYU10223.1"/>
    <property type="molecule type" value="Genomic_DNA"/>
</dbReference>
<dbReference type="SUPFAM" id="SSF48452">
    <property type="entry name" value="TPR-like"/>
    <property type="match status" value="1"/>
</dbReference>
<accession>A0A4Q5IWB6</accession>
<dbReference type="OrthoDB" id="9761935at2"/>
<dbReference type="Gene3D" id="1.25.40.10">
    <property type="entry name" value="Tetratricopeptide repeat domain"/>
    <property type="match status" value="1"/>
</dbReference>
<gene>
    <name evidence="2" type="ORF">ETU37_17640</name>
</gene>
<protein>
    <submittedName>
        <fullName evidence="2">CHAT domain-containing protein</fullName>
    </submittedName>
</protein>
<evidence type="ECO:0000313" key="2">
    <source>
        <dbReference type="EMBL" id="RYU10223.1"/>
    </source>
</evidence>
<evidence type="ECO:0000259" key="1">
    <source>
        <dbReference type="Pfam" id="PF12770"/>
    </source>
</evidence>
<sequence>MASARDGNPTPLLSSTSGRRSGVALDAAVLDAEIELALAKFRDGRPAVATQMLKGVRRKAEKLPPEPAVRSVVARTLVSEAAPYFDMSGDLPGALALIDEAEAIATVVASPVLSAKVAGQRALVVLRSGDTERALALFDVAAGLIDGAAPRDRALIMLNRGVLHLEHAHLAQAEQDLERSAIFSEEAGDERLAGMATHNLGYVDFLAGRIPRALAAYEKAAASVPRGAHPAMLLDRARALREAGLLGEADALLAQGAVDGRADRLYQEVGEIELLRAECALAQDDPPAARRLAGSAARRFAKRGNERWERKAQLLVLRAEQVAATSARRVRALPALAGRAEAFAARCRSESRDDLARTADLLAAACRLHAGQTLDAAPRLHPGDPLPLRLLTHEVRALRTARAGDDAKALAEVRRGLAELGSFQRTFGSLDLRTAGAVHGVALARLGLDLAVRRDKPAGVVEMVEHARAVSSRLPQLRPPRDADTARLLAELRGVEEDARRLEGDPEAAGQVARLRQRAAQLQRDVRARAWEIEGDSDDRAGEATSDAPRLADLRAAVDASGTPFVSYALHGDTWVAVLVRRDGARLAVAAPADEVAGLVRRVRADLDAAATPHVPEAIAASIRGSLDSGLARLDALLVAPLRVDGEPLVVSAAGPLAVLPWPLLPSRLGVPTVVTPGAGTWLRARTATRPTRPAVTALAGPGLHESEKEARDVAGTWAAPQGDADLLVADDATTAAARAALARSDLMHVAAHGTHRADSPLFSSVRLSDGPLYAYELDPDEGVPSCVTLSACEAGLATLRPGDEGLGLTHVLLHVGVASVVAGVARVRDDVAAAVMRDVHRAMAAGASSAEALAAAQAAHAQEAAAGSPLPPAPFVTFGAPW</sequence>
<evidence type="ECO:0000313" key="3">
    <source>
        <dbReference type="Proteomes" id="UP000291189"/>
    </source>
</evidence>
<dbReference type="InterPro" id="IPR024983">
    <property type="entry name" value="CHAT_dom"/>
</dbReference>
<dbReference type="Proteomes" id="UP000291189">
    <property type="component" value="Unassembled WGS sequence"/>
</dbReference>
<dbReference type="Pfam" id="PF12770">
    <property type="entry name" value="CHAT"/>
    <property type="match status" value="1"/>
</dbReference>
<dbReference type="AlphaFoldDB" id="A0A4Q5IWB6"/>
<proteinExistence type="predicted"/>
<dbReference type="InterPro" id="IPR011990">
    <property type="entry name" value="TPR-like_helical_dom_sf"/>
</dbReference>
<dbReference type="RefSeq" id="WP_129988660.1">
    <property type="nucleotide sequence ID" value="NZ_SDPU01000032.1"/>
</dbReference>
<feature type="domain" description="CHAT" evidence="1">
    <location>
        <begin position="633"/>
        <end position="865"/>
    </location>
</feature>
<organism evidence="2 3">
    <name type="scientific">Nocardioides iriomotensis</name>
    <dbReference type="NCBI Taxonomy" id="715784"/>
    <lineage>
        <taxon>Bacteria</taxon>
        <taxon>Bacillati</taxon>
        <taxon>Actinomycetota</taxon>
        <taxon>Actinomycetes</taxon>
        <taxon>Propionibacteriales</taxon>
        <taxon>Nocardioidaceae</taxon>
        <taxon>Nocardioides</taxon>
    </lineage>
</organism>
<name>A0A4Q5IWB6_9ACTN</name>